<accession>A0A218W386</accession>
<organism evidence="7 8">
    <name type="scientific">Punica granatum</name>
    <name type="common">Pomegranate</name>
    <dbReference type="NCBI Taxonomy" id="22663"/>
    <lineage>
        <taxon>Eukaryota</taxon>
        <taxon>Viridiplantae</taxon>
        <taxon>Streptophyta</taxon>
        <taxon>Embryophyta</taxon>
        <taxon>Tracheophyta</taxon>
        <taxon>Spermatophyta</taxon>
        <taxon>Magnoliopsida</taxon>
        <taxon>eudicotyledons</taxon>
        <taxon>Gunneridae</taxon>
        <taxon>Pentapetalae</taxon>
        <taxon>rosids</taxon>
        <taxon>malvids</taxon>
        <taxon>Myrtales</taxon>
        <taxon>Lythraceae</taxon>
        <taxon>Punica</taxon>
    </lineage>
</organism>
<dbReference type="Proteomes" id="UP000197138">
    <property type="component" value="Unassembled WGS sequence"/>
</dbReference>
<dbReference type="InterPro" id="IPR001965">
    <property type="entry name" value="Znf_PHD"/>
</dbReference>
<dbReference type="SMART" id="SM00249">
    <property type="entry name" value="PHD"/>
    <property type="match status" value="3"/>
</dbReference>
<name>A0A218W386_PUNGR</name>
<evidence type="ECO:0000313" key="8">
    <source>
        <dbReference type="Proteomes" id="UP000197138"/>
    </source>
</evidence>
<keyword evidence="1" id="KW-0479">Metal-binding</keyword>
<dbReference type="InterPro" id="IPR046349">
    <property type="entry name" value="C1-like_sf"/>
</dbReference>
<keyword evidence="4" id="KW-0862">Zinc</keyword>
<dbReference type="InterPro" id="IPR002219">
    <property type="entry name" value="PKC_DAG/PE"/>
</dbReference>
<dbReference type="PANTHER" id="PTHR46288">
    <property type="entry name" value="PHORBOL-ESTER/DAG-TYPE DOMAIN-CONTAINING PROTEIN"/>
    <property type="match status" value="1"/>
</dbReference>
<evidence type="ECO:0000259" key="6">
    <source>
        <dbReference type="PROSITE" id="PS50081"/>
    </source>
</evidence>
<dbReference type="EMBL" id="MTKT01005400">
    <property type="protein sequence ID" value="OWM67324.1"/>
    <property type="molecule type" value="Genomic_DNA"/>
</dbReference>
<feature type="coiled-coil region" evidence="5">
    <location>
        <begin position="946"/>
        <end position="980"/>
    </location>
</feature>
<reference evidence="8" key="1">
    <citation type="journal article" date="2017" name="Plant J.">
        <title>The pomegranate (Punica granatum L.) genome and the genomics of punicalagin biosynthesis.</title>
        <authorList>
            <person name="Qin G."/>
            <person name="Xu C."/>
            <person name="Ming R."/>
            <person name="Tang H."/>
            <person name="Guyot R."/>
            <person name="Kramer E.M."/>
            <person name="Hu Y."/>
            <person name="Yi X."/>
            <person name="Qi Y."/>
            <person name="Xu X."/>
            <person name="Gao Z."/>
            <person name="Pan H."/>
            <person name="Jian J."/>
            <person name="Tian Y."/>
            <person name="Yue Z."/>
            <person name="Xu Y."/>
        </authorList>
    </citation>
    <scope>NUCLEOTIDE SEQUENCE [LARGE SCALE GENOMIC DNA]</scope>
    <source>
        <strain evidence="8">cv. Dabenzi</strain>
    </source>
</reference>
<keyword evidence="5" id="KW-0175">Coiled coil</keyword>
<evidence type="ECO:0000256" key="1">
    <source>
        <dbReference type="ARBA" id="ARBA00022723"/>
    </source>
</evidence>
<evidence type="ECO:0000313" key="7">
    <source>
        <dbReference type="EMBL" id="OWM67324.1"/>
    </source>
</evidence>
<sequence>MAYPVIELSQNCDVSCFVCTEDLHGSTYCCLDCDIYLHESCVGLPLQIRHPSHSEHCLTLSRSRRSDLYRCNGCSKSSGKSFIYCCDDCMFTLDIACAVSTLPPPEGHWEEETIQHFAHDHRLTFFNMDRAIKIMCRLCEQPISGPTYGCGGCFFLLHESCVQLPREIPQHPFHNYGHAVILVTDTKEVFLCKACKQYHQFAYRCDGCALNLGVQCAVSTLPLQDQQKEDSQTIQHIFHSHKLTYFCLEMDNDIQCKACDLNISGEIYGCLECIFFLHKSCAELPQVMVHPLHPHPLYLEAKPLQCRCCYRNSLGFVYSCHNCRPFGLDVECTQKTLSAFKEGLPAEIHHTLHPHALALHNFAGPGFVLCKVCQHPLQGLGYSCPYPGEFFELHILCAELPLELEHPCHPKHPLTLLPAASNGRSFNCGACHRESKGCAFFCAECQFYLDASCAAQKLTFKHQLHEHSLTYFQRTKYLQCNRCSNNCNMDLYRCVECNFNLHHDCAPLPPSVKHELHFHLLLLCDRVVDEFYKEQYCDLCETPRNPEHGVYYCEECNCAAHIDCAIPKVESKGGKEAVQNPLLDELNEEITRLEVNVEEMKRKLEALKRKRAKMSSLSLIFEVGGTKHRASEMELPVYPSEKTLKALLDVPPTIASTAASSSINCALNCYPRFNIHVIHSTHLYYPIHGAGTHLHYTVIFMVALIALSCSTYRVLRYRNRLCTLFIQTALSLGEQNVNIVERVPLAISALNDGCDIMLHETCAELPRELEHPFHPQHLLVLLPEPMDGSVPCNACLEQIEGYNFYCAPCEFHMHTACALHEPTLKHQRHEHNLTYFGKTGHLLCDLCYNDCSIDLYRCVPCNYNIHCSCTPLPPSVKHELHIHPMVLRDRVVDEFYDDQYCDLCETTRNPEHGVYYCDECRCAAHIDCVIPKVDLEQHKLAEDLMLRKLDEEIASVEAEMEAVKKKLKVLMTKLEGVKKKRNEIASSRMRGEAELDKA</sequence>
<dbReference type="PROSITE" id="PS50081">
    <property type="entry name" value="ZF_DAG_PE_2"/>
    <property type="match status" value="1"/>
</dbReference>
<feature type="domain" description="Phorbol-ester/DAG-type" evidence="6">
    <location>
        <begin position="461"/>
        <end position="513"/>
    </location>
</feature>
<protein>
    <recommendedName>
        <fullName evidence="6">Phorbol-ester/DAG-type domain-containing protein</fullName>
    </recommendedName>
</protein>
<evidence type="ECO:0000256" key="4">
    <source>
        <dbReference type="ARBA" id="ARBA00022833"/>
    </source>
</evidence>
<dbReference type="AlphaFoldDB" id="A0A218W386"/>
<comment type="caution">
    <text evidence="7">The sequence shown here is derived from an EMBL/GenBank/DDBJ whole genome shotgun (WGS) entry which is preliminary data.</text>
</comment>
<dbReference type="SUPFAM" id="SSF57889">
    <property type="entry name" value="Cysteine-rich domain"/>
    <property type="match status" value="7"/>
</dbReference>
<keyword evidence="2" id="KW-0677">Repeat</keyword>
<dbReference type="PANTHER" id="PTHR46288:SF27">
    <property type="entry name" value="CYSTEINE_HISTIDINE-RICH C1 DOMAIN FAMILY PROTEIN"/>
    <property type="match status" value="1"/>
</dbReference>
<dbReference type="Pfam" id="PF03107">
    <property type="entry name" value="C1_2"/>
    <property type="match status" value="6"/>
</dbReference>
<proteinExistence type="predicted"/>
<evidence type="ECO:0000256" key="5">
    <source>
        <dbReference type="SAM" id="Coils"/>
    </source>
</evidence>
<evidence type="ECO:0000256" key="3">
    <source>
        <dbReference type="ARBA" id="ARBA00022771"/>
    </source>
</evidence>
<dbReference type="InterPro" id="IPR004146">
    <property type="entry name" value="DC1"/>
</dbReference>
<gene>
    <name evidence="7" type="ORF">CDL15_Pgr000776</name>
</gene>
<evidence type="ECO:0000256" key="2">
    <source>
        <dbReference type="ARBA" id="ARBA00022737"/>
    </source>
</evidence>
<feature type="coiled-coil region" evidence="5">
    <location>
        <begin position="583"/>
        <end position="617"/>
    </location>
</feature>
<keyword evidence="3" id="KW-0863">Zinc-finger</keyword>
<dbReference type="GO" id="GO:0008270">
    <property type="term" value="F:zinc ion binding"/>
    <property type="evidence" value="ECO:0007669"/>
    <property type="project" value="UniProtKB-KW"/>
</dbReference>